<dbReference type="InterPro" id="IPR009056">
    <property type="entry name" value="Cyt_c-like_dom"/>
</dbReference>
<dbReference type="SUPFAM" id="SSF46626">
    <property type="entry name" value="Cytochrome c"/>
    <property type="match status" value="1"/>
</dbReference>
<organism evidence="5">
    <name type="scientific">marine metagenome</name>
    <dbReference type="NCBI Taxonomy" id="408172"/>
    <lineage>
        <taxon>unclassified sequences</taxon>
        <taxon>metagenomes</taxon>
        <taxon>ecological metagenomes</taxon>
    </lineage>
</organism>
<evidence type="ECO:0000256" key="3">
    <source>
        <dbReference type="ARBA" id="ARBA00023004"/>
    </source>
</evidence>
<dbReference type="InterPro" id="IPR013428">
    <property type="entry name" value="Membrane-bound_put_N"/>
</dbReference>
<dbReference type="EMBL" id="UINC01017957">
    <property type="protein sequence ID" value="SVA74986.1"/>
    <property type="molecule type" value="Genomic_DNA"/>
</dbReference>
<evidence type="ECO:0000313" key="5">
    <source>
        <dbReference type="EMBL" id="SVA74986.1"/>
    </source>
</evidence>
<dbReference type="SUPFAM" id="SSF50952">
    <property type="entry name" value="Soluble quinoprotein glucose dehydrogenase"/>
    <property type="match status" value="1"/>
</dbReference>
<dbReference type="GO" id="GO:0020037">
    <property type="term" value="F:heme binding"/>
    <property type="evidence" value="ECO:0007669"/>
    <property type="project" value="InterPro"/>
</dbReference>
<dbReference type="Gene3D" id="2.120.10.30">
    <property type="entry name" value="TolB, C-terminal domain"/>
    <property type="match status" value="1"/>
</dbReference>
<dbReference type="InterPro" id="IPR016024">
    <property type="entry name" value="ARM-type_fold"/>
</dbReference>
<gene>
    <name evidence="5" type="ORF">METZ01_LOCUS127840</name>
</gene>
<sequence>MNIHFLLQRVLRLMTCMLCAFLGSASGILADQSFSPPSITILPGFEVRLAASPPMVGYPMMACLDDRGRLYVAESDGRNLTTREAIERELPRFVRRLVDLDGDGVFDKSTIFADRMTMPEGGLWHNGALYIISAPYLWRLEDVDDDGVADKRDKILGTMEFDGRANQHGPYLGPNGRLYFSGGHFGYNLVGIDGTRSGLSRAAGIFSCWPDGSDVQVEGQGGVNPVDIVFTSNGDMLSTCAIFDSFGGQRHDALIHWIKGGLTQQVYGRPLLPETGFRLPAVSRWGQVAPAGLMRYRGQSFGEAYRDTLFACQFNTHKVVHVRLEARNGTFVTVENDFLSSASAGFHPADILEDADGSLLLLDTGGWLSWGCPFSKNAKPEIKGAIYRIQRQGSTAQQDSRGMALAWDSLDAAELVHLLKDPRQAVRGRAVEALVGEGEVVLDLIKGAISGPGETAFRKRCLWLVSRLNSKRALEVLQEALRDPDPGMRQVAARSLGRLKDVSAVGPLVRLLDDPSPFVQAAAATAIGQLGDKVALPSLFNNMDSSAPLHTQHAFVYAVIEIGDPVGVASYLSDDTHPYRQRIALRVLDTLGTDLDVARVLPLLRSPDSNVCQEARRVISSRKELKHEILQVFRELVAEHERGATNEQLIEGIVMAYAQDNAFQEVLLEILASKEVKPEVQAQVLAALGFLDDLPQSLHECVLLGLNGSASEVRAESLNIAQRFEMSQPVLVAVSLIAKNEDESPATRASAIQVLAKHQGYLSDVSFAFLVNLLTDEQTPVILGRQAAQALGSVHLHLLNEPRRNALFLTIAGARSFQLPSLVRPFTLGDELGASGESVIDAVAWNLLGTKLAAALKKSPGLDSLENGQRQAIMEAFPDGKKSAHAALSGVFQNGFTGQKEQESVIKSLLNVLDSGNASRGRVLFHDERVSCGVCHRIEGRGGQLGPSLNKIGSIRQARDLLEAILYPSSTVVNGYEHYVLETVDGESYGGIIQRETKDAIYLKNASMRGVRVARSQIHRVTTSFVSVMPSGLDQILSRQELLDLVAFLETCR</sequence>
<dbReference type="AlphaFoldDB" id="A0A381YCZ4"/>
<dbReference type="GO" id="GO:0046872">
    <property type="term" value="F:metal ion binding"/>
    <property type="evidence" value="ECO:0007669"/>
    <property type="project" value="UniProtKB-KW"/>
</dbReference>
<keyword evidence="1" id="KW-0349">Heme</keyword>
<dbReference type="Pfam" id="PF13646">
    <property type="entry name" value="HEAT_2"/>
    <property type="match status" value="1"/>
</dbReference>
<evidence type="ECO:0000256" key="1">
    <source>
        <dbReference type="ARBA" id="ARBA00022617"/>
    </source>
</evidence>
<dbReference type="InterPro" id="IPR011042">
    <property type="entry name" value="6-blade_b-propeller_TolB-like"/>
</dbReference>
<dbReference type="Gene3D" id="1.25.10.10">
    <property type="entry name" value="Leucine-rich Repeat Variant"/>
    <property type="match status" value="2"/>
</dbReference>
<dbReference type="SUPFAM" id="SSF48371">
    <property type="entry name" value="ARM repeat"/>
    <property type="match status" value="2"/>
</dbReference>
<keyword evidence="3" id="KW-0408">Iron</keyword>
<dbReference type="PANTHER" id="PTHR33546:SF1">
    <property type="entry name" value="LARGE, MULTIFUNCTIONAL SECRETED PROTEIN"/>
    <property type="match status" value="1"/>
</dbReference>
<dbReference type="InterPro" id="IPR004155">
    <property type="entry name" value="PBS_lyase_HEAT"/>
</dbReference>
<dbReference type="InterPro" id="IPR055557">
    <property type="entry name" value="DUF7133"/>
</dbReference>
<evidence type="ECO:0000259" key="4">
    <source>
        <dbReference type="PROSITE" id="PS51007"/>
    </source>
</evidence>
<dbReference type="InterPro" id="IPR013427">
    <property type="entry name" value="Haem-bd_dom_put"/>
</dbReference>
<keyword evidence="2" id="KW-0479">Metal-binding</keyword>
<evidence type="ECO:0000256" key="2">
    <source>
        <dbReference type="ARBA" id="ARBA00022723"/>
    </source>
</evidence>
<dbReference type="PANTHER" id="PTHR33546">
    <property type="entry name" value="LARGE, MULTIFUNCTIONAL SECRETED PROTEIN-RELATED"/>
    <property type="match status" value="1"/>
</dbReference>
<proteinExistence type="predicted"/>
<name>A0A381YCZ4_9ZZZZ</name>
<dbReference type="SMART" id="SM00567">
    <property type="entry name" value="EZ_HEAT"/>
    <property type="match status" value="4"/>
</dbReference>
<dbReference type="NCBIfam" id="TIGR02603">
    <property type="entry name" value="CxxCH_TIGR02603"/>
    <property type="match status" value="1"/>
</dbReference>
<dbReference type="PROSITE" id="PS51007">
    <property type="entry name" value="CYTC"/>
    <property type="match status" value="1"/>
</dbReference>
<accession>A0A381YCZ4</accession>
<reference evidence="5" key="1">
    <citation type="submission" date="2018-05" db="EMBL/GenBank/DDBJ databases">
        <authorList>
            <person name="Lanie J.A."/>
            <person name="Ng W.-L."/>
            <person name="Kazmierczak K.M."/>
            <person name="Andrzejewski T.M."/>
            <person name="Davidsen T.M."/>
            <person name="Wayne K.J."/>
            <person name="Tettelin H."/>
            <person name="Glass J.I."/>
            <person name="Rusch D."/>
            <person name="Podicherti R."/>
            <person name="Tsui H.-C.T."/>
            <person name="Winkler M.E."/>
        </authorList>
    </citation>
    <scope>NUCLEOTIDE SEQUENCE</scope>
</reference>
<feature type="domain" description="Cytochrome c" evidence="4">
    <location>
        <begin position="916"/>
        <end position="1053"/>
    </location>
</feature>
<protein>
    <recommendedName>
        <fullName evidence="4">Cytochrome c domain-containing protein</fullName>
    </recommendedName>
</protein>
<dbReference type="Pfam" id="PF23500">
    <property type="entry name" value="DUF7133"/>
    <property type="match status" value="1"/>
</dbReference>
<dbReference type="InterPro" id="IPR011989">
    <property type="entry name" value="ARM-like"/>
</dbReference>
<dbReference type="InterPro" id="IPR036909">
    <property type="entry name" value="Cyt_c-like_dom_sf"/>
</dbReference>
<dbReference type="Gene3D" id="1.10.760.10">
    <property type="entry name" value="Cytochrome c-like domain"/>
    <property type="match status" value="1"/>
</dbReference>
<dbReference type="InterPro" id="IPR011041">
    <property type="entry name" value="Quinoprot_gluc/sorb_DH_b-prop"/>
</dbReference>
<dbReference type="NCBIfam" id="TIGR02604">
    <property type="entry name" value="Piru_Ver_Nterm"/>
    <property type="match status" value="1"/>
</dbReference>
<dbReference type="GO" id="GO:0009055">
    <property type="term" value="F:electron transfer activity"/>
    <property type="evidence" value="ECO:0007669"/>
    <property type="project" value="InterPro"/>
</dbReference>